<feature type="compositionally biased region" description="Basic and acidic residues" evidence="1">
    <location>
        <begin position="79"/>
        <end position="91"/>
    </location>
</feature>
<feature type="region of interest" description="Disordered" evidence="1">
    <location>
        <begin position="17"/>
        <end position="54"/>
    </location>
</feature>
<evidence type="ECO:0008006" key="4">
    <source>
        <dbReference type="Google" id="ProtNLM"/>
    </source>
</evidence>
<name>A0A0G4HQQ7_9ALVE</name>
<organism evidence="3">
    <name type="scientific">Chromera velia CCMP2878</name>
    <dbReference type="NCBI Taxonomy" id="1169474"/>
    <lineage>
        <taxon>Eukaryota</taxon>
        <taxon>Sar</taxon>
        <taxon>Alveolata</taxon>
        <taxon>Colpodellida</taxon>
        <taxon>Chromeraceae</taxon>
        <taxon>Chromera</taxon>
    </lineage>
</organism>
<feature type="region of interest" description="Disordered" evidence="1">
    <location>
        <begin position="79"/>
        <end position="109"/>
    </location>
</feature>
<dbReference type="AlphaFoldDB" id="A0A0G4HQQ7"/>
<keyword evidence="2" id="KW-0732">Signal</keyword>
<feature type="signal peptide" evidence="2">
    <location>
        <begin position="1"/>
        <end position="17"/>
    </location>
</feature>
<sequence length="109" mass="11531">MSALSFFFVFCRHLSRGAGGGQKKAVGDGGGQTKAVGDGGGQQKAMGDGGGQTKAVGDGGWKGYMAYAWIEWLSQRLHTERQTGRQTEKRERTKLRGSLLPLQGTGGGR</sequence>
<gene>
    <name evidence="3" type="ORF">Cvel_7967</name>
</gene>
<evidence type="ECO:0000256" key="2">
    <source>
        <dbReference type="SAM" id="SignalP"/>
    </source>
</evidence>
<proteinExistence type="predicted"/>
<evidence type="ECO:0000313" key="3">
    <source>
        <dbReference type="EMBL" id="CEM46593.1"/>
    </source>
</evidence>
<reference evidence="3" key="1">
    <citation type="submission" date="2014-11" db="EMBL/GenBank/DDBJ databases">
        <authorList>
            <person name="Otto D Thomas"/>
            <person name="Naeem Raeece"/>
        </authorList>
    </citation>
    <scope>NUCLEOTIDE SEQUENCE</scope>
</reference>
<dbReference type="EMBL" id="CDMZ01003502">
    <property type="protein sequence ID" value="CEM46593.1"/>
    <property type="molecule type" value="Genomic_DNA"/>
</dbReference>
<protein>
    <recommendedName>
        <fullName evidence="4">Secreted protein</fullName>
    </recommendedName>
</protein>
<accession>A0A0G4HQQ7</accession>
<feature type="chain" id="PRO_5005192261" description="Secreted protein" evidence="2">
    <location>
        <begin position="18"/>
        <end position="109"/>
    </location>
</feature>
<dbReference type="VEuPathDB" id="CryptoDB:Cvel_7967"/>
<evidence type="ECO:0000256" key="1">
    <source>
        <dbReference type="SAM" id="MobiDB-lite"/>
    </source>
</evidence>